<dbReference type="RefSeq" id="WP_197005270.1">
    <property type="nucleotide sequence ID" value="NZ_BONS01000025.1"/>
</dbReference>
<gene>
    <name evidence="1" type="ORF">IW245_004716</name>
</gene>
<organism evidence="1 2">
    <name type="scientific">Longispora fulva</name>
    <dbReference type="NCBI Taxonomy" id="619741"/>
    <lineage>
        <taxon>Bacteria</taxon>
        <taxon>Bacillati</taxon>
        <taxon>Actinomycetota</taxon>
        <taxon>Actinomycetes</taxon>
        <taxon>Micromonosporales</taxon>
        <taxon>Micromonosporaceae</taxon>
        <taxon>Longispora</taxon>
    </lineage>
</organism>
<proteinExistence type="predicted"/>
<evidence type="ECO:0000313" key="1">
    <source>
        <dbReference type="EMBL" id="MBG6138522.1"/>
    </source>
</evidence>
<sequence>MPRPTGHRVTADDAPVQFAGWVWFAHDGRYRPAGADVESLYVDKSTGVERVSFSEIEPLIGPDLYDVKLARHESKDENFLVVEGTRYLVDDDLFDRLGLDRNKLETTSEEDLLAMPQGEDILL</sequence>
<dbReference type="EMBL" id="JADOUF010000001">
    <property type="protein sequence ID" value="MBG6138522.1"/>
    <property type="molecule type" value="Genomic_DNA"/>
</dbReference>
<dbReference type="AlphaFoldDB" id="A0A8J7KRH1"/>
<dbReference type="Proteomes" id="UP000622552">
    <property type="component" value="Unassembled WGS sequence"/>
</dbReference>
<name>A0A8J7KRH1_9ACTN</name>
<keyword evidence="2" id="KW-1185">Reference proteome</keyword>
<comment type="caution">
    <text evidence="1">The sequence shown here is derived from an EMBL/GenBank/DDBJ whole genome shotgun (WGS) entry which is preliminary data.</text>
</comment>
<reference evidence="1" key="1">
    <citation type="submission" date="2020-11" db="EMBL/GenBank/DDBJ databases">
        <title>Sequencing the genomes of 1000 actinobacteria strains.</title>
        <authorList>
            <person name="Klenk H.-P."/>
        </authorList>
    </citation>
    <scope>NUCLEOTIDE SEQUENCE</scope>
    <source>
        <strain evidence="1">DSM 45356</strain>
    </source>
</reference>
<evidence type="ECO:0000313" key="2">
    <source>
        <dbReference type="Proteomes" id="UP000622552"/>
    </source>
</evidence>
<protein>
    <submittedName>
        <fullName evidence="1">Uncharacterized protein</fullName>
    </submittedName>
</protein>
<accession>A0A8J7KRH1</accession>